<evidence type="ECO:0000313" key="11">
    <source>
        <dbReference type="RefSeq" id="XP_018010264.1"/>
    </source>
</evidence>
<keyword evidence="5" id="KW-1133">Transmembrane helix</keyword>
<evidence type="ECO:0000256" key="3">
    <source>
        <dbReference type="ARBA" id="ARBA00022692"/>
    </source>
</evidence>
<evidence type="ECO:0000259" key="9">
    <source>
        <dbReference type="Pfam" id="PF05154"/>
    </source>
</evidence>
<evidence type="ECO:0000256" key="6">
    <source>
        <dbReference type="ARBA" id="ARBA00023136"/>
    </source>
</evidence>
<name>A0A8B7N9S3_HYAAZ</name>
<dbReference type="KEGG" id="hazt:108667720"/>
<keyword evidence="4 8" id="KW-0732">Signal</keyword>
<evidence type="ECO:0000313" key="10">
    <source>
        <dbReference type="Proteomes" id="UP000694843"/>
    </source>
</evidence>
<dbReference type="GO" id="GO:0016020">
    <property type="term" value="C:membrane"/>
    <property type="evidence" value="ECO:0007669"/>
    <property type="project" value="UniProtKB-SubCell"/>
</dbReference>
<dbReference type="Pfam" id="PF05154">
    <property type="entry name" value="TM2"/>
    <property type="match status" value="1"/>
</dbReference>
<dbReference type="PANTHER" id="PTHR21016:SF1">
    <property type="entry name" value="TM2 DOMAIN-CONTAINING PROTEIN 1"/>
    <property type="match status" value="1"/>
</dbReference>
<dbReference type="Proteomes" id="UP000694843">
    <property type="component" value="Unplaced"/>
</dbReference>
<dbReference type="OMA" id="VNCTNHT"/>
<evidence type="ECO:0000256" key="2">
    <source>
        <dbReference type="ARBA" id="ARBA00008284"/>
    </source>
</evidence>
<evidence type="ECO:0000256" key="7">
    <source>
        <dbReference type="ARBA" id="ARBA00023180"/>
    </source>
</evidence>
<evidence type="ECO:0000256" key="1">
    <source>
        <dbReference type="ARBA" id="ARBA00004141"/>
    </source>
</evidence>
<dbReference type="AlphaFoldDB" id="A0A8B7N9S3"/>
<feature type="signal peptide" evidence="8">
    <location>
        <begin position="1"/>
        <end position="24"/>
    </location>
</feature>
<dbReference type="CTD" id="37443"/>
<evidence type="ECO:0000256" key="5">
    <source>
        <dbReference type="ARBA" id="ARBA00022989"/>
    </source>
</evidence>
<evidence type="ECO:0000256" key="4">
    <source>
        <dbReference type="ARBA" id="ARBA00022729"/>
    </source>
</evidence>
<dbReference type="InterPro" id="IPR050932">
    <property type="entry name" value="TM2D1-3-like"/>
</dbReference>
<dbReference type="InterPro" id="IPR007829">
    <property type="entry name" value="TM2"/>
</dbReference>
<keyword evidence="3" id="KW-0812">Transmembrane</keyword>
<sequence length="206" mass="22570">MTLVLFKQAYLSLVILFHIGLVVGVASEAASEKRDESGGSQTNLEYRTDCSKLRPGQYLCLDFNIDPNTQQPKNCHHQLHYANITCQSAPGIICSETGNSTFTSTTPCRPTSGHNYETALLLSIFLGMFGLDRFYLGYPAIGLAKLSTLGFFFLGQLIDIVLIATQTIGPADGSHYVISYYGPAISVVTRDNDTYLMPQPDWLVAS</sequence>
<feature type="chain" id="PRO_5034581694" evidence="8">
    <location>
        <begin position="25"/>
        <end position="206"/>
    </location>
</feature>
<proteinExistence type="inferred from homology"/>
<keyword evidence="6" id="KW-0472">Membrane</keyword>
<keyword evidence="7" id="KW-0325">Glycoprotein</keyword>
<dbReference type="OrthoDB" id="5804096at2759"/>
<feature type="domain" description="TM2" evidence="9">
    <location>
        <begin position="113"/>
        <end position="161"/>
    </location>
</feature>
<keyword evidence="10" id="KW-1185">Reference proteome</keyword>
<protein>
    <submittedName>
        <fullName evidence="11">TM2 domain-containing protein CG10795</fullName>
    </submittedName>
</protein>
<accession>A0A8B7N9S3</accession>
<comment type="subcellular location">
    <subcellularLocation>
        <location evidence="1">Membrane</location>
        <topology evidence="1">Multi-pass membrane protein</topology>
    </subcellularLocation>
</comment>
<evidence type="ECO:0000256" key="8">
    <source>
        <dbReference type="SAM" id="SignalP"/>
    </source>
</evidence>
<dbReference type="GeneID" id="108667720"/>
<dbReference type="RefSeq" id="XP_018010264.1">
    <property type="nucleotide sequence ID" value="XM_018154775.2"/>
</dbReference>
<gene>
    <name evidence="11" type="primary">LOC108667720</name>
</gene>
<reference evidence="11" key="1">
    <citation type="submission" date="2025-08" db="UniProtKB">
        <authorList>
            <consortium name="RefSeq"/>
        </authorList>
    </citation>
    <scope>IDENTIFICATION</scope>
    <source>
        <tissue evidence="11">Whole organism</tissue>
    </source>
</reference>
<organism evidence="10 11">
    <name type="scientific">Hyalella azteca</name>
    <name type="common">Amphipod</name>
    <dbReference type="NCBI Taxonomy" id="294128"/>
    <lineage>
        <taxon>Eukaryota</taxon>
        <taxon>Metazoa</taxon>
        <taxon>Ecdysozoa</taxon>
        <taxon>Arthropoda</taxon>
        <taxon>Crustacea</taxon>
        <taxon>Multicrustacea</taxon>
        <taxon>Malacostraca</taxon>
        <taxon>Eumalacostraca</taxon>
        <taxon>Peracarida</taxon>
        <taxon>Amphipoda</taxon>
        <taxon>Senticaudata</taxon>
        <taxon>Talitrida</taxon>
        <taxon>Talitroidea</taxon>
        <taxon>Hyalellidae</taxon>
        <taxon>Hyalella</taxon>
    </lineage>
</organism>
<dbReference type="PANTHER" id="PTHR21016">
    <property type="entry name" value="BETA-AMYLOID BINDING PROTEIN-RELATED"/>
    <property type="match status" value="1"/>
</dbReference>
<comment type="similarity">
    <text evidence="2">Belongs to the TM2 family.</text>
</comment>